<dbReference type="Proteomes" id="UP000694845">
    <property type="component" value="Unplaced"/>
</dbReference>
<dbReference type="PRINTS" id="PR00130">
    <property type="entry name" value="DNASEI"/>
</dbReference>
<feature type="domain" description="Endonuclease/exonuclease/phosphatase" evidence="7">
    <location>
        <begin position="37"/>
        <end position="283"/>
    </location>
</feature>
<dbReference type="RefSeq" id="XP_022109940.1">
    <property type="nucleotide sequence ID" value="XM_022254248.1"/>
</dbReference>
<dbReference type="KEGG" id="aplc:110989686"/>
<dbReference type="FunFam" id="3.60.10.10:FF:000007">
    <property type="entry name" value="Deoxyribonuclease"/>
    <property type="match status" value="2"/>
</dbReference>
<dbReference type="GO" id="GO:0006308">
    <property type="term" value="P:DNA catabolic process"/>
    <property type="evidence" value="ECO:0007669"/>
    <property type="project" value="InterPro"/>
</dbReference>
<reference evidence="9" key="1">
    <citation type="submission" date="2025-08" db="UniProtKB">
        <authorList>
            <consortium name="RefSeq"/>
        </authorList>
    </citation>
    <scope>IDENTIFICATION</scope>
</reference>
<dbReference type="InterPro" id="IPR005135">
    <property type="entry name" value="Endo/exonuclease/phosphatase"/>
</dbReference>
<keyword evidence="2" id="KW-0540">Nuclease</keyword>
<dbReference type="GeneID" id="110989686"/>
<dbReference type="InterPro" id="IPR036691">
    <property type="entry name" value="Endo/exonu/phosph_ase_sf"/>
</dbReference>
<feature type="domain" description="Endonuclease/exonuclease/phosphatase" evidence="7">
    <location>
        <begin position="420"/>
        <end position="602"/>
    </location>
</feature>
<evidence type="ECO:0000313" key="8">
    <source>
        <dbReference type="Proteomes" id="UP000694845"/>
    </source>
</evidence>
<dbReference type="OMA" id="CTDEWIR"/>
<evidence type="ECO:0000256" key="4">
    <source>
        <dbReference type="ARBA" id="ARBA00022801"/>
    </source>
</evidence>
<dbReference type="AlphaFoldDB" id="A0A8B7ZYW8"/>
<organism evidence="8 9">
    <name type="scientific">Acanthaster planci</name>
    <name type="common">Crown-of-thorns starfish</name>
    <dbReference type="NCBI Taxonomy" id="133434"/>
    <lineage>
        <taxon>Eukaryota</taxon>
        <taxon>Metazoa</taxon>
        <taxon>Echinodermata</taxon>
        <taxon>Eleutherozoa</taxon>
        <taxon>Asterozoa</taxon>
        <taxon>Asteroidea</taxon>
        <taxon>Valvatacea</taxon>
        <taxon>Valvatida</taxon>
        <taxon>Acanthasteridae</taxon>
        <taxon>Acanthaster</taxon>
    </lineage>
</organism>
<keyword evidence="5" id="KW-1015">Disulfide bond</keyword>
<dbReference type="SMART" id="SM00476">
    <property type="entry name" value="DNaseIc"/>
    <property type="match status" value="2"/>
</dbReference>
<keyword evidence="3 6" id="KW-0732">Signal</keyword>
<dbReference type="Gene3D" id="3.60.10.10">
    <property type="entry name" value="Endonuclease/exonuclease/phosphatase"/>
    <property type="match status" value="2"/>
</dbReference>
<evidence type="ECO:0000256" key="5">
    <source>
        <dbReference type="ARBA" id="ARBA00023157"/>
    </source>
</evidence>
<dbReference type="GO" id="GO:0004530">
    <property type="term" value="F:deoxyribonuclease I activity"/>
    <property type="evidence" value="ECO:0007669"/>
    <property type="project" value="TreeGrafter"/>
</dbReference>
<evidence type="ECO:0000256" key="2">
    <source>
        <dbReference type="ARBA" id="ARBA00022722"/>
    </source>
</evidence>
<protein>
    <submittedName>
        <fullName evidence="9">Uncharacterized protein LOC110989686</fullName>
    </submittedName>
</protein>
<sequence length="743" mass="83230">MKIFVGICYLLLVTATPQCNGTVSPGSSYDGSLVIGAFNIQTFGVTKVGRPHVVEMLVKILKRYDLVLIQEIRDSSGTAIQTLLENLNSNVTGEGIYTMALSRRIGRTSYKEQYAYFYKPSRLTLLWSYVYDDTSGDVFEREPFVAYFESPTTAVNRFGMIGIHTTPREAVTEINHLVDVYDDYINRSEGNTNAIIGGDFNADCSYASRTALRRSALRLDQRFHWIIPDDADTTVASSDCAYDRFVLAGADILANYQPNKSGVFYFDREYHLDSDTARDVSDHYPIELYVSGNPVHRSAESGSLSSSISGSVSCSGSFRAVAWMCLFVVSMQVDMPQGNYVAADVEIPSLLDSVGEHLHDKVSKPGTTEYDRQMQANHMTMASTYVLVIACYLLIATAPPSSRAMELQGSSDDGSLVIGAFNIQVFGLSKIGKVDVVETLVRILQRYDLLLIQEIRDKSETAISILLDLLNSNREDKYDIIVSERLGRTTSKEQYAFLYKSSRLTLLWSYVYEDKAGDQFEREPFIAYFESPTTAVDRFAMIGVHIKPSAVVEELNHLVDVYDDFVARSGNTNAIIAGDFNADCGYLSKTALRGINFRSDQRFKWILPDDMDTTVAKSDCAYDRFVIAGDDLSDNIRPDKTGAFYFDKQYNLDIQTTEDVSDHYPIEMVIQGNLRPIQPMSTTHPDTISCSGSFRAVVWMCQLVVGQETDMPVCIHKVVQSLVGYIDRCTDEWIRLFMGYPKI</sequence>
<evidence type="ECO:0000256" key="6">
    <source>
        <dbReference type="SAM" id="SignalP"/>
    </source>
</evidence>
<evidence type="ECO:0000256" key="3">
    <source>
        <dbReference type="ARBA" id="ARBA00022729"/>
    </source>
</evidence>
<dbReference type="SUPFAM" id="SSF56219">
    <property type="entry name" value="DNase I-like"/>
    <property type="match status" value="2"/>
</dbReference>
<dbReference type="CDD" id="cd10282">
    <property type="entry name" value="DNase1"/>
    <property type="match status" value="2"/>
</dbReference>
<accession>A0A8B7ZYW8</accession>
<dbReference type="InterPro" id="IPR033125">
    <property type="entry name" value="DNASE_I_2"/>
</dbReference>
<dbReference type="GO" id="GO:0003677">
    <property type="term" value="F:DNA binding"/>
    <property type="evidence" value="ECO:0007669"/>
    <property type="project" value="TreeGrafter"/>
</dbReference>
<keyword evidence="4" id="KW-0378">Hydrolase</keyword>
<dbReference type="Pfam" id="PF03372">
    <property type="entry name" value="Exo_endo_phos"/>
    <property type="match status" value="2"/>
</dbReference>
<feature type="signal peptide" evidence="6">
    <location>
        <begin position="1"/>
        <end position="21"/>
    </location>
</feature>
<dbReference type="PANTHER" id="PTHR11371">
    <property type="entry name" value="DEOXYRIBONUCLEASE"/>
    <property type="match status" value="1"/>
</dbReference>
<keyword evidence="8" id="KW-1185">Reference proteome</keyword>
<proteinExistence type="inferred from homology"/>
<evidence type="ECO:0000256" key="1">
    <source>
        <dbReference type="ARBA" id="ARBA00007359"/>
    </source>
</evidence>
<name>A0A8B7ZYW8_ACAPL</name>
<dbReference type="PANTHER" id="PTHR11371:SF33">
    <property type="entry name" value="ENDONUCLEASE_EXONUCLEASE_PHOSPHATASE DOMAIN-CONTAINING PROTEIN"/>
    <property type="match status" value="1"/>
</dbReference>
<dbReference type="GO" id="GO:0005634">
    <property type="term" value="C:nucleus"/>
    <property type="evidence" value="ECO:0007669"/>
    <property type="project" value="TreeGrafter"/>
</dbReference>
<dbReference type="OrthoDB" id="10061407at2759"/>
<dbReference type="PROSITE" id="PS00918">
    <property type="entry name" value="DNASE_I_2"/>
    <property type="match status" value="1"/>
</dbReference>
<gene>
    <name evidence="9" type="primary">LOC110989686</name>
</gene>
<evidence type="ECO:0000313" key="9">
    <source>
        <dbReference type="RefSeq" id="XP_022109940.1"/>
    </source>
</evidence>
<comment type="similarity">
    <text evidence="1">Belongs to the DNase I family.</text>
</comment>
<dbReference type="InterPro" id="IPR016202">
    <property type="entry name" value="DNase_I"/>
</dbReference>
<evidence type="ECO:0000259" key="7">
    <source>
        <dbReference type="Pfam" id="PF03372"/>
    </source>
</evidence>
<feature type="chain" id="PRO_5034646128" evidence="6">
    <location>
        <begin position="22"/>
        <end position="743"/>
    </location>
</feature>